<evidence type="ECO:0000256" key="13">
    <source>
        <dbReference type="ARBA" id="ARBA00048342"/>
    </source>
</evidence>
<dbReference type="Gene3D" id="3.20.20.70">
    <property type="entry name" value="Aldolase class I"/>
    <property type="match status" value="1"/>
</dbReference>
<accession>A0ABY8EL19</accession>
<evidence type="ECO:0000256" key="16">
    <source>
        <dbReference type="ARBA" id="ARBA00049467"/>
    </source>
</evidence>
<dbReference type="PANTHER" id="PTHR11082">
    <property type="entry name" value="TRNA-DIHYDROURIDINE SYNTHASE"/>
    <property type="match status" value="1"/>
</dbReference>
<proteinExistence type="inferred from homology"/>
<dbReference type="Proteomes" id="UP000818624">
    <property type="component" value="Chromosome 1"/>
</dbReference>
<reference evidence="18 19" key="1">
    <citation type="journal article" date="2020" name="Elife">
        <title>Loss of centromere function drives karyotype evolution in closely related Malassezia species.</title>
        <authorList>
            <person name="Sankaranarayanan S.R."/>
            <person name="Ianiri G."/>
            <person name="Coelho M.A."/>
            <person name="Reza M.H."/>
            <person name="Thimmappa B.C."/>
            <person name="Ganguly P."/>
            <person name="Vadnala R.N."/>
            <person name="Sun S."/>
            <person name="Siddharthan R."/>
            <person name="Tellgren-Roth C."/>
            <person name="Dawson T.L."/>
            <person name="Heitman J."/>
            <person name="Sanyal K."/>
        </authorList>
    </citation>
    <scope>NUCLEOTIDE SEQUENCE [LARGE SCALE GENOMIC DNA]</scope>
    <source>
        <strain evidence="18">CBS14141</strain>
    </source>
</reference>
<keyword evidence="4" id="KW-0507">mRNA processing</keyword>
<comment type="similarity">
    <text evidence="9">Belongs to the Dus family. Dus1 subfamily.</text>
</comment>
<comment type="catalytic activity">
    <reaction evidence="13">
        <text>a 5,6-dihydrouridine in mRNA + NAD(+) = a uridine in mRNA + NADH + H(+)</text>
        <dbReference type="Rhea" id="RHEA:69851"/>
        <dbReference type="Rhea" id="RHEA-COMP:14658"/>
        <dbReference type="Rhea" id="RHEA-COMP:17789"/>
        <dbReference type="ChEBI" id="CHEBI:15378"/>
        <dbReference type="ChEBI" id="CHEBI:57540"/>
        <dbReference type="ChEBI" id="CHEBI:57945"/>
        <dbReference type="ChEBI" id="CHEBI:65315"/>
        <dbReference type="ChEBI" id="CHEBI:74443"/>
    </reaction>
    <physiologicalReaction direction="right-to-left" evidence="13">
        <dbReference type="Rhea" id="RHEA:69853"/>
    </physiologicalReaction>
</comment>
<organism evidence="18 19">
    <name type="scientific">Malassezia furfur</name>
    <name type="common">Pityriasis versicolor infection agent</name>
    <name type="synonym">Pityrosporum furfur</name>
    <dbReference type="NCBI Taxonomy" id="55194"/>
    <lineage>
        <taxon>Eukaryota</taxon>
        <taxon>Fungi</taxon>
        <taxon>Dikarya</taxon>
        <taxon>Basidiomycota</taxon>
        <taxon>Ustilaginomycotina</taxon>
        <taxon>Malasseziomycetes</taxon>
        <taxon>Malasseziales</taxon>
        <taxon>Malasseziaceae</taxon>
        <taxon>Malassezia</taxon>
    </lineage>
</organism>
<dbReference type="EMBL" id="CP046234">
    <property type="protein sequence ID" value="WFD45664.1"/>
    <property type="molecule type" value="Genomic_DNA"/>
</dbReference>
<evidence type="ECO:0000256" key="9">
    <source>
        <dbReference type="ARBA" id="ARBA00038313"/>
    </source>
</evidence>
<comment type="catalytic activity">
    <reaction evidence="12">
        <text>5,6-dihydrouridine(16) in tRNA + NADP(+) = uridine(16) in tRNA + NADPH + H(+)</text>
        <dbReference type="Rhea" id="RHEA:53376"/>
        <dbReference type="Rhea" id="RHEA-COMP:13543"/>
        <dbReference type="Rhea" id="RHEA-COMP:13544"/>
        <dbReference type="ChEBI" id="CHEBI:15378"/>
        <dbReference type="ChEBI" id="CHEBI:57783"/>
        <dbReference type="ChEBI" id="CHEBI:58349"/>
        <dbReference type="ChEBI" id="CHEBI:65315"/>
        <dbReference type="ChEBI" id="CHEBI:74443"/>
        <dbReference type="EC" id="1.3.1.88"/>
    </reaction>
    <physiologicalReaction direction="right-to-left" evidence="12">
        <dbReference type="Rhea" id="RHEA:53378"/>
    </physiologicalReaction>
</comment>
<dbReference type="InterPro" id="IPR018517">
    <property type="entry name" value="tRNA_hU_synthase_CS"/>
</dbReference>
<keyword evidence="5" id="KW-0819">tRNA processing</keyword>
<dbReference type="PANTHER" id="PTHR11082:SF5">
    <property type="entry name" value="TRNA-DIHYDROURIDINE(16_17) SYNTHASE [NAD(P)(+)]-LIKE"/>
    <property type="match status" value="1"/>
</dbReference>
<dbReference type="EC" id="1.3.1.88" evidence="10"/>
<dbReference type="PROSITE" id="PS01136">
    <property type="entry name" value="UPF0034"/>
    <property type="match status" value="1"/>
</dbReference>
<keyword evidence="2" id="KW-0285">Flavoprotein</keyword>
<protein>
    <recommendedName>
        <fullName evidence="10">tRNA-dihydrouridine(16/17) synthase [NAD(P)(+)]</fullName>
        <ecNumber evidence="10">1.3.1.88</ecNumber>
    </recommendedName>
</protein>
<evidence type="ECO:0000256" key="14">
    <source>
        <dbReference type="ARBA" id="ARBA00048934"/>
    </source>
</evidence>
<gene>
    <name evidence="18" type="ORF">GLX27_000286</name>
</gene>
<dbReference type="SUPFAM" id="SSF51395">
    <property type="entry name" value="FMN-linked oxidoreductases"/>
    <property type="match status" value="1"/>
</dbReference>
<keyword evidence="3" id="KW-0288">FMN</keyword>
<evidence type="ECO:0000259" key="17">
    <source>
        <dbReference type="Pfam" id="PF01207"/>
    </source>
</evidence>
<comment type="catalytic activity">
    <reaction evidence="11">
        <text>5,6-dihydrouridine(17) in tRNA + NAD(+) = uridine(17) in tRNA + NADH + H(+)</text>
        <dbReference type="Rhea" id="RHEA:53372"/>
        <dbReference type="Rhea" id="RHEA-COMP:13541"/>
        <dbReference type="Rhea" id="RHEA-COMP:13542"/>
        <dbReference type="ChEBI" id="CHEBI:15378"/>
        <dbReference type="ChEBI" id="CHEBI:57540"/>
        <dbReference type="ChEBI" id="CHEBI:57945"/>
        <dbReference type="ChEBI" id="CHEBI:65315"/>
        <dbReference type="ChEBI" id="CHEBI:74443"/>
        <dbReference type="EC" id="1.3.1.88"/>
    </reaction>
    <physiologicalReaction direction="right-to-left" evidence="11">
        <dbReference type="Rhea" id="RHEA:53374"/>
    </physiologicalReaction>
</comment>
<evidence type="ECO:0000256" key="11">
    <source>
        <dbReference type="ARBA" id="ARBA00047287"/>
    </source>
</evidence>
<evidence type="ECO:0000256" key="2">
    <source>
        <dbReference type="ARBA" id="ARBA00022630"/>
    </source>
</evidence>
<keyword evidence="7 18" id="KW-0560">Oxidoreductase</keyword>
<evidence type="ECO:0000256" key="3">
    <source>
        <dbReference type="ARBA" id="ARBA00022643"/>
    </source>
</evidence>
<keyword evidence="6" id="KW-0521">NADP</keyword>
<dbReference type="GO" id="GO:0016491">
    <property type="term" value="F:oxidoreductase activity"/>
    <property type="evidence" value="ECO:0007669"/>
    <property type="project" value="UniProtKB-KW"/>
</dbReference>
<sequence length="331" mass="36319">MERPWYRYGAAPMVNQSDLAFRLAVVQMGATATWTQMYTTHDLEDRAVRETLLQALQLGRDAPESRDRVTGARTPQIVQLAGDDPDALVRAARHVAPLADGIDLNLGCPQRRAKEGHYGGYLLHPRDWPLLDTIVGALAHATPLPVSVKIRLCDYAPDTPKLAVRLAHAGASVVTLHARHVAIHRRRAHAAKLEYVAQVRTALDDAQLHASQPGGHCRVLSNGNVRTFDDITRNLHDTHADGVMVGEPLLDCPHVFAPSIGASLTAHDAMRTYLRLCEAYPLEARVPYVQQHLQSIVHAGYAPSRDTRLLLDTLRAAPSVAAMRAYVDTLA</sequence>
<evidence type="ECO:0000256" key="12">
    <source>
        <dbReference type="ARBA" id="ARBA00047652"/>
    </source>
</evidence>
<evidence type="ECO:0000256" key="15">
    <source>
        <dbReference type="ARBA" id="ARBA00049447"/>
    </source>
</evidence>
<evidence type="ECO:0000256" key="10">
    <source>
        <dbReference type="ARBA" id="ARBA00038890"/>
    </source>
</evidence>
<evidence type="ECO:0000256" key="5">
    <source>
        <dbReference type="ARBA" id="ARBA00022694"/>
    </source>
</evidence>
<feature type="domain" description="DUS-like FMN-binding" evidence="17">
    <location>
        <begin position="11"/>
        <end position="294"/>
    </location>
</feature>
<evidence type="ECO:0000313" key="19">
    <source>
        <dbReference type="Proteomes" id="UP000818624"/>
    </source>
</evidence>
<keyword evidence="19" id="KW-1185">Reference proteome</keyword>
<dbReference type="Pfam" id="PF01207">
    <property type="entry name" value="Dus"/>
    <property type="match status" value="1"/>
</dbReference>
<evidence type="ECO:0000313" key="18">
    <source>
        <dbReference type="EMBL" id="WFD45664.1"/>
    </source>
</evidence>
<comment type="catalytic activity">
    <reaction evidence="14">
        <text>5,6-dihydrouridine(16) in tRNA + NAD(+) = uridine(16) in tRNA + NADH + H(+)</text>
        <dbReference type="Rhea" id="RHEA:53380"/>
        <dbReference type="Rhea" id="RHEA-COMP:13543"/>
        <dbReference type="Rhea" id="RHEA-COMP:13544"/>
        <dbReference type="ChEBI" id="CHEBI:15378"/>
        <dbReference type="ChEBI" id="CHEBI:57540"/>
        <dbReference type="ChEBI" id="CHEBI:57945"/>
        <dbReference type="ChEBI" id="CHEBI:65315"/>
        <dbReference type="ChEBI" id="CHEBI:74443"/>
        <dbReference type="EC" id="1.3.1.88"/>
    </reaction>
    <physiologicalReaction direction="right-to-left" evidence="14">
        <dbReference type="Rhea" id="RHEA:53382"/>
    </physiologicalReaction>
</comment>
<name>A0ABY8EL19_MALFU</name>
<dbReference type="CDD" id="cd02801">
    <property type="entry name" value="DUS_like_FMN"/>
    <property type="match status" value="1"/>
</dbReference>
<comment type="catalytic activity">
    <reaction evidence="16">
        <text>5,6-dihydrouridine(17) in tRNA + NADP(+) = uridine(17) in tRNA + NADPH + H(+)</text>
        <dbReference type="Rhea" id="RHEA:53368"/>
        <dbReference type="Rhea" id="RHEA-COMP:13541"/>
        <dbReference type="Rhea" id="RHEA-COMP:13542"/>
        <dbReference type="ChEBI" id="CHEBI:15378"/>
        <dbReference type="ChEBI" id="CHEBI:57783"/>
        <dbReference type="ChEBI" id="CHEBI:58349"/>
        <dbReference type="ChEBI" id="CHEBI:65315"/>
        <dbReference type="ChEBI" id="CHEBI:74443"/>
        <dbReference type="EC" id="1.3.1.88"/>
    </reaction>
    <physiologicalReaction direction="right-to-left" evidence="16">
        <dbReference type="Rhea" id="RHEA:53370"/>
    </physiologicalReaction>
</comment>
<comment type="cofactor">
    <cofactor evidence="1">
        <name>FMN</name>
        <dbReference type="ChEBI" id="CHEBI:58210"/>
    </cofactor>
</comment>
<evidence type="ECO:0000256" key="1">
    <source>
        <dbReference type="ARBA" id="ARBA00001917"/>
    </source>
</evidence>
<dbReference type="InterPro" id="IPR013785">
    <property type="entry name" value="Aldolase_TIM"/>
</dbReference>
<evidence type="ECO:0000256" key="4">
    <source>
        <dbReference type="ARBA" id="ARBA00022664"/>
    </source>
</evidence>
<evidence type="ECO:0000256" key="7">
    <source>
        <dbReference type="ARBA" id="ARBA00023002"/>
    </source>
</evidence>
<evidence type="ECO:0000256" key="6">
    <source>
        <dbReference type="ARBA" id="ARBA00022857"/>
    </source>
</evidence>
<evidence type="ECO:0000256" key="8">
    <source>
        <dbReference type="ARBA" id="ARBA00023027"/>
    </source>
</evidence>
<keyword evidence="8" id="KW-0520">NAD</keyword>
<comment type="catalytic activity">
    <reaction evidence="15">
        <text>a 5,6-dihydrouridine in mRNA + NADP(+) = a uridine in mRNA + NADPH + H(+)</text>
        <dbReference type="Rhea" id="RHEA:69855"/>
        <dbReference type="Rhea" id="RHEA-COMP:14658"/>
        <dbReference type="Rhea" id="RHEA-COMP:17789"/>
        <dbReference type="ChEBI" id="CHEBI:15378"/>
        <dbReference type="ChEBI" id="CHEBI:57783"/>
        <dbReference type="ChEBI" id="CHEBI:58349"/>
        <dbReference type="ChEBI" id="CHEBI:65315"/>
        <dbReference type="ChEBI" id="CHEBI:74443"/>
    </reaction>
    <physiologicalReaction direction="right-to-left" evidence="15">
        <dbReference type="Rhea" id="RHEA:69857"/>
    </physiologicalReaction>
</comment>
<dbReference type="InterPro" id="IPR035587">
    <property type="entry name" value="DUS-like_FMN-bd"/>
</dbReference>